<dbReference type="AlphaFoldDB" id="A0AAD5V2U4"/>
<sequence>MGVPTTNGGIASPSQWLFSVSALHSTPSGLTSGISLDRELYDRARGVEFLFRLGVSLALPSSAMYTAATWFHRFYMRYPMDDYHRQAVAASCIFLATKTEECPRKLRDVAKIYCSKVSSVDVKDIPEDSREVEESQTLILLTEEALLEALCFDFVVDNPQSELIDLFDAKRTSQEVEDYAWSIANDSSAPSVLSSYLQPLTSSLDQVSNATHVVDGPTSTSLSVRIASPAPSASLPTPPSQKAISPEETRFAIEYFGFNEVELSSVGDALAILLEFYATCDIQGNYQYLAVVTGIAPPTTSVPREPLYKMQAQNSQATSSAPLSPSQGRNSGEAQPTTETPAQTKTPTRGWKPVKGDVSLPEKPPGS</sequence>
<dbReference type="SUPFAM" id="SSF47954">
    <property type="entry name" value="Cyclin-like"/>
    <property type="match status" value="1"/>
</dbReference>
<feature type="compositionally biased region" description="Polar residues" evidence="2">
    <location>
        <begin position="311"/>
        <end position="332"/>
    </location>
</feature>
<gene>
    <name evidence="5" type="ORF">NLI96_g8001</name>
</gene>
<dbReference type="GO" id="GO:0006357">
    <property type="term" value="P:regulation of transcription by RNA polymerase II"/>
    <property type="evidence" value="ECO:0007669"/>
    <property type="project" value="InterPro"/>
</dbReference>
<reference evidence="5" key="1">
    <citation type="submission" date="2022-07" db="EMBL/GenBank/DDBJ databases">
        <title>Genome Sequence of Physisporinus lineatus.</title>
        <authorList>
            <person name="Buettner E."/>
        </authorList>
    </citation>
    <scope>NUCLEOTIDE SEQUENCE</scope>
    <source>
        <strain evidence="5">VT162</strain>
    </source>
</reference>
<dbReference type="InterPro" id="IPR043198">
    <property type="entry name" value="Cyclin/Ssn8"/>
</dbReference>
<organism evidence="5 6">
    <name type="scientific">Meripilus lineatus</name>
    <dbReference type="NCBI Taxonomy" id="2056292"/>
    <lineage>
        <taxon>Eukaryota</taxon>
        <taxon>Fungi</taxon>
        <taxon>Dikarya</taxon>
        <taxon>Basidiomycota</taxon>
        <taxon>Agaricomycotina</taxon>
        <taxon>Agaricomycetes</taxon>
        <taxon>Polyporales</taxon>
        <taxon>Meripilaceae</taxon>
        <taxon>Meripilus</taxon>
    </lineage>
</organism>
<dbReference type="InterPro" id="IPR013763">
    <property type="entry name" value="Cyclin-like_dom"/>
</dbReference>
<dbReference type="InterPro" id="IPR006671">
    <property type="entry name" value="Cyclin_N"/>
</dbReference>
<comment type="caution">
    <text evidence="5">The sequence shown here is derived from an EMBL/GenBank/DDBJ whole genome shotgun (WGS) entry which is preliminary data.</text>
</comment>
<evidence type="ECO:0000313" key="5">
    <source>
        <dbReference type="EMBL" id="KAJ3480943.1"/>
    </source>
</evidence>
<dbReference type="PANTHER" id="PTHR10026">
    <property type="entry name" value="CYCLIN"/>
    <property type="match status" value="1"/>
</dbReference>
<dbReference type="EMBL" id="JANAWD010000348">
    <property type="protein sequence ID" value="KAJ3480943.1"/>
    <property type="molecule type" value="Genomic_DNA"/>
</dbReference>
<evidence type="ECO:0000256" key="1">
    <source>
        <dbReference type="RuleBase" id="RU000383"/>
    </source>
</evidence>
<keyword evidence="3" id="KW-0472">Membrane</keyword>
<keyword evidence="6" id="KW-1185">Reference proteome</keyword>
<keyword evidence="3" id="KW-1133">Transmembrane helix</keyword>
<feature type="compositionally biased region" description="Low complexity" evidence="2">
    <location>
        <begin position="333"/>
        <end position="348"/>
    </location>
</feature>
<name>A0AAD5V2U4_9APHY</name>
<dbReference type="SMART" id="SM00385">
    <property type="entry name" value="CYCLIN"/>
    <property type="match status" value="1"/>
</dbReference>
<keyword evidence="3" id="KW-0812">Transmembrane</keyword>
<feature type="domain" description="Cyclin-like" evidence="4">
    <location>
        <begin position="48"/>
        <end position="148"/>
    </location>
</feature>
<proteinExistence type="inferred from homology"/>
<evidence type="ECO:0000256" key="3">
    <source>
        <dbReference type="SAM" id="Phobius"/>
    </source>
</evidence>
<keyword evidence="1" id="KW-0195">Cyclin</keyword>
<dbReference type="GO" id="GO:0016538">
    <property type="term" value="F:cyclin-dependent protein serine/threonine kinase regulator activity"/>
    <property type="evidence" value="ECO:0007669"/>
    <property type="project" value="InterPro"/>
</dbReference>
<feature type="transmembrane region" description="Helical" evidence="3">
    <location>
        <begin position="49"/>
        <end position="71"/>
    </location>
</feature>
<feature type="region of interest" description="Disordered" evidence="2">
    <location>
        <begin position="311"/>
        <end position="367"/>
    </location>
</feature>
<comment type="similarity">
    <text evidence="1">Belongs to the cyclin family.</text>
</comment>
<dbReference type="Proteomes" id="UP001212997">
    <property type="component" value="Unassembled WGS sequence"/>
</dbReference>
<dbReference type="Pfam" id="PF00134">
    <property type="entry name" value="Cyclin_N"/>
    <property type="match status" value="1"/>
</dbReference>
<dbReference type="Gene3D" id="1.10.472.10">
    <property type="entry name" value="Cyclin-like"/>
    <property type="match status" value="1"/>
</dbReference>
<evidence type="ECO:0000259" key="4">
    <source>
        <dbReference type="SMART" id="SM00385"/>
    </source>
</evidence>
<evidence type="ECO:0000313" key="6">
    <source>
        <dbReference type="Proteomes" id="UP001212997"/>
    </source>
</evidence>
<protein>
    <recommendedName>
        <fullName evidence="4">Cyclin-like domain-containing protein</fullName>
    </recommendedName>
</protein>
<dbReference type="InterPro" id="IPR036915">
    <property type="entry name" value="Cyclin-like_sf"/>
</dbReference>
<evidence type="ECO:0000256" key="2">
    <source>
        <dbReference type="SAM" id="MobiDB-lite"/>
    </source>
</evidence>
<accession>A0AAD5V2U4</accession>